<proteinExistence type="predicted"/>
<comment type="caution">
    <text evidence="1">The sequence shown here is derived from an EMBL/GenBank/DDBJ whole genome shotgun (WGS) entry which is preliminary data.</text>
</comment>
<sequence>MDYEKIIEAISKFVERGDIDSLEKWNRLDDITTIIKSLKDEFLKEGI</sequence>
<dbReference type="AlphaFoldDB" id="A0A0F9R0X5"/>
<evidence type="ECO:0000313" key="1">
    <source>
        <dbReference type="EMBL" id="KKN48399.1"/>
    </source>
</evidence>
<accession>A0A0F9R0X5</accession>
<organism evidence="1">
    <name type="scientific">marine sediment metagenome</name>
    <dbReference type="NCBI Taxonomy" id="412755"/>
    <lineage>
        <taxon>unclassified sequences</taxon>
        <taxon>metagenomes</taxon>
        <taxon>ecological metagenomes</taxon>
    </lineage>
</organism>
<protein>
    <submittedName>
        <fullName evidence="1">Uncharacterized protein</fullName>
    </submittedName>
</protein>
<gene>
    <name evidence="1" type="ORF">LCGC14_0653460</name>
</gene>
<reference evidence="1" key="1">
    <citation type="journal article" date="2015" name="Nature">
        <title>Complex archaea that bridge the gap between prokaryotes and eukaryotes.</title>
        <authorList>
            <person name="Spang A."/>
            <person name="Saw J.H."/>
            <person name="Jorgensen S.L."/>
            <person name="Zaremba-Niedzwiedzka K."/>
            <person name="Martijn J."/>
            <person name="Lind A.E."/>
            <person name="van Eijk R."/>
            <person name="Schleper C."/>
            <person name="Guy L."/>
            <person name="Ettema T.J."/>
        </authorList>
    </citation>
    <scope>NUCLEOTIDE SEQUENCE</scope>
</reference>
<name>A0A0F9R0X5_9ZZZZ</name>
<dbReference type="EMBL" id="LAZR01001224">
    <property type="protein sequence ID" value="KKN48399.1"/>
    <property type="molecule type" value="Genomic_DNA"/>
</dbReference>